<dbReference type="Proteomes" id="UP001595818">
    <property type="component" value="Unassembled WGS sequence"/>
</dbReference>
<evidence type="ECO:0000256" key="2">
    <source>
        <dbReference type="ARBA" id="ARBA00010052"/>
    </source>
</evidence>
<feature type="domain" description="DNA/RNA non-specific endonuclease/pyrophosphatase/phosphodiesterase" evidence="11">
    <location>
        <begin position="116"/>
        <end position="310"/>
    </location>
</feature>
<comment type="caution">
    <text evidence="12">The sequence shown here is derived from an EMBL/GenBank/DDBJ whole genome shotgun (WGS) entry which is preliminary data.</text>
</comment>
<dbReference type="Gene3D" id="3.40.570.10">
    <property type="entry name" value="Extracellular Endonuclease, subunit A"/>
    <property type="match status" value="1"/>
</dbReference>
<keyword evidence="13" id="KW-1185">Reference proteome</keyword>
<dbReference type="PANTHER" id="PTHR13966:SF5">
    <property type="entry name" value="ENDONUCLEASE G, MITOCHONDRIAL"/>
    <property type="match status" value="1"/>
</dbReference>
<keyword evidence="4 8" id="KW-0479">Metal-binding</keyword>
<feature type="transmembrane region" description="Helical" evidence="9">
    <location>
        <begin position="20"/>
        <end position="38"/>
    </location>
</feature>
<dbReference type="GO" id="GO:0004519">
    <property type="term" value="F:endonuclease activity"/>
    <property type="evidence" value="ECO:0007669"/>
    <property type="project" value="UniProtKB-KW"/>
</dbReference>
<evidence type="ECO:0000256" key="4">
    <source>
        <dbReference type="ARBA" id="ARBA00022723"/>
    </source>
</evidence>
<dbReference type="InterPro" id="IPR020821">
    <property type="entry name" value="ENPP1-3/EXOG-like_nuc-like"/>
</dbReference>
<dbReference type="SUPFAM" id="SSF54060">
    <property type="entry name" value="His-Me finger endonucleases"/>
    <property type="match status" value="1"/>
</dbReference>
<feature type="domain" description="ENPP1-3/EXOG-like endonuclease/phosphodiesterase" evidence="10">
    <location>
        <begin position="117"/>
        <end position="310"/>
    </location>
</feature>
<keyword evidence="9" id="KW-1133">Transmembrane helix</keyword>
<comment type="similarity">
    <text evidence="2 8">Belongs to the DNA/RNA non-specific endonuclease family.</text>
</comment>
<dbReference type="EC" id="3.1.30.-" evidence="8"/>
<keyword evidence="7" id="KW-0460">Magnesium</keyword>
<dbReference type="PANTHER" id="PTHR13966">
    <property type="entry name" value="ENDONUCLEASE RELATED"/>
    <property type="match status" value="1"/>
</dbReference>
<evidence type="ECO:0000256" key="6">
    <source>
        <dbReference type="ARBA" id="ARBA00022801"/>
    </source>
</evidence>
<evidence type="ECO:0000313" key="13">
    <source>
        <dbReference type="Proteomes" id="UP001595818"/>
    </source>
</evidence>
<keyword evidence="3 8" id="KW-0540">Nuclease</keyword>
<evidence type="ECO:0000256" key="9">
    <source>
        <dbReference type="SAM" id="Phobius"/>
    </source>
</evidence>
<evidence type="ECO:0000256" key="1">
    <source>
        <dbReference type="ARBA" id="ARBA00001946"/>
    </source>
</evidence>
<keyword evidence="9" id="KW-0812">Transmembrane</keyword>
<proteinExistence type="inferred from homology"/>
<dbReference type="InterPro" id="IPR040255">
    <property type="entry name" value="Non-specific_endonuclease"/>
</dbReference>
<dbReference type="Pfam" id="PF01223">
    <property type="entry name" value="Endonuclease_NS"/>
    <property type="match status" value="1"/>
</dbReference>
<evidence type="ECO:0000259" key="11">
    <source>
        <dbReference type="SMART" id="SM00892"/>
    </source>
</evidence>
<dbReference type="SMART" id="SM00892">
    <property type="entry name" value="Endonuclease_NS"/>
    <property type="match status" value="1"/>
</dbReference>
<dbReference type="InterPro" id="IPR044925">
    <property type="entry name" value="His-Me_finger_sf"/>
</dbReference>
<dbReference type="PROSITE" id="PS01070">
    <property type="entry name" value="NUCLEASE_NON_SPEC"/>
    <property type="match status" value="1"/>
</dbReference>
<dbReference type="SMART" id="SM00477">
    <property type="entry name" value="NUC"/>
    <property type="match status" value="1"/>
</dbReference>
<evidence type="ECO:0000256" key="8">
    <source>
        <dbReference type="RuleBase" id="RU366055"/>
    </source>
</evidence>
<organism evidence="12 13">
    <name type="scientific">Negadavirga shengliensis</name>
    <dbReference type="NCBI Taxonomy" id="1389218"/>
    <lineage>
        <taxon>Bacteria</taxon>
        <taxon>Pseudomonadati</taxon>
        <taxon>Bacteroidota</taxon>
        <taxon>Cytophagia</taxon>
        <taxon>Cytophagales</taxon>
        <taxon>Cyclobacteriaceae</taxon>
        <taxon>Negadavirga</taxon>
    </lineage>
</organism>
<evidence type="ECO:0000313" key="12">
    <source>
        <dbReference type="EMBL" id="MFC4871981.1"/>
    </source>
</evidence>
<evidence type="ECO:0000256" key="5">
    <source>
        <dbReference type="ARBA" id="ARBA00022759"/>
    </source>
</evidence>
<protein>
    <recommendedName>
        <fullName evidence="8">Endonuclease</fullName>
        <ecNumber evidence="8">3.1.30.-</ecNumber>
    </recommendedName>
</protein>
<comment type="cofactor">
    <cofactor evidence="1 8">
        <name>Mg(2+)</name>
        <dbReference type="ChEBI" id="CHEBI:18420"/>
    </cofactor>
</comment>
<dbReference type="InterPro" id="IPR001604">
    <property type="entry name" value="Endo_G_ENPP1-like_dom"/>
</dbReference>
<evidence type="ECO:0000259" key="10">
    <source>
        <dbReference type="SMART" id="SM00477"/>
    </source>
</evidence>
<reference evidence="13" key="1">
    <citation type="journal article" date="2019" name="Int. J. Syst. Evol. Microbiol.">
        <title>The Global Catalogue of Microorganisms (GCM) 10K type strain sequencing project: providing services to taxonomists for standard genome sequencing and annotation.</title>
        <authorList>
            <consortium name="The Broad Institute Genomics Platform"/>
            <consortium name="The Broad Institute Genome Sequencing Center for Infectious Disease"/>
            <person name="Wu L."/>
            <person name="Ma J."/>
        </authorList>
    </citation>
    <scope>NUCLEOTIDE SEQUENCE [LARGE SCALE GENOMIC DNA]</scope>
    <source>
        <strain evidence="13">CGMCC 4.7466</strain>
    </source>
</reference>
<gene>
    <name evidence="12" type="ORF">ACFPFU_09800</name>
</gene>
<evidence type="ECO:0000256" key="3">
    <source>
        <dbReference type="ARBA" id="ARBA00022722"/>
    </source>
</evidence>
<name>A0ABV9T000_9BACT</name>
<dbReference type="InterPro" id="IPR044929">
    <property type="entry name" value="DNA/RNA_non-sp_Endonuclease_sf"/>
</dbReference>
<accession>A0ABV9T000</accession>
<dbReference type="CDD" id="cd00091">
    <property type="entry name" value="NUC"/>
    <property type="match status" value="1"/>
</dbReference>
<keyword evidence="6 8" id="KW-0378">Hydrolase</keyword>
<dbReference type="InterPro" id="IPR018524">
    <property type="entry name" value="DNA/RNA_endonuclease_AS"/>
</dbReference>
<keyword evidence="9" id="KW-0472">Membrane</keyword>
<sequence length="326" mass="37086">MPTKRQNKKIKVKKGKKISFFIFIGLVLLIPLLAVYSVKELQKYLNTETTLHSAHLAFSTGDNAVANTPFTENAPGLPAQKTDDPFLYWMDSLTQLKDFIVPTILSVSTEGAQLIDHRCFMLLYDEESEQAQWVAHRLDKSMLSGNHKRRNNNFKTDPNIIAGSAHPNDYLHSGFDRGHLAPAGDFVYSSEAMESSFYMSNISPQNPSFNRGVWKKLEEQIRSWAKEHGSLVVVTGPIIEAHAPHIGQNKVRVPDYFYKVILDIHPPEYKMIAFLLKNEKSNAPLLEYAITVDSLERFSGIDFFPMLPDSLENRLESSTDYDSWFK</sequence>
<evidence type="ECO:0000256" key="7">
    <source>
        <dbReference type="ARBA" id="ARBA00022842"/>
    </source>
</evidence>
<keyword evidence="5 8" id="KW-0255">Endonuclease</keyword>
<dbReference type="RefSeq" id="WP_377063961.1">
    <property type="nucleotide sequence ID" value="NZ_JBHSJJ010000004.1"/>
</dbReference>
<dbReference type="EMBL" id="JBHSJJ010000004">
    <property type="protein sequence ID" value="MFC4871981.1"/>
    <property type="molecule type" value="Genomic_DNA"/>
</dbReference>